<reference evidence="2 3" key="1">
    <citation type="submission" date="2024-05" db="EMBL/GenBank/DDBJ databases">
        <title>Sphingomonas sp. HF-S3 16S ribosomal RNA gene Genome sequencing and assembly.</title>
        <authorList>
            <person name="Lee H."/>
        </authorList>
    </citation>
    <scope>NUCLEOTIDE SEQUENCE [LARGE SCALE GENOMIC DNA]</scope>
    <source>
        <strain evidence="2 3">HF-S3</strain>
    </source>
</reference>
<evidence type="ECO:0000259" key="1">
    <source>
        <dbReference type="PROSITE" id="PS51819"/>
    </source>
</evidence>
<dbReference type="SUPFAM" id="SSF54593">
    <property type="entry name" value="Glyoxalase/Bleomycin resistance protein/Dihydroxybiphenyl dioxygenase"/>
    <property type="match status" value="1"/>
</dbReference>
<dbReference type="CDD" id="cd07262">
    <property type="entry name" value="VOC_like"/>
    <property type="match status" value="1"/>
</dbReference>
<evidence type="ECO:0000313" key="3">
    <source>
        <dbReference type="Proteomes" id="UP001427805"/>
    </source>
</evidence>
<dbReference type="InterPro" id="IPR029068">
    <property type="entry name" value="Glyas_Bleomycin-R_OHBP_Dase"/>
</dbReference>
<proteinExistence type="predicted"/>
<gene>
    <name evidence="2" type="ORF">TPR58_12005</name>
</gene>
<dbReference type="PANTHER" id="PTHR35006:SF2">
    <property type="entry name" value="GLYOXALASE FAMILY PROTEIN (AFU_ORTHOLOGUE AFUA_5G14830)"/>
    <property type="match status" value="1"/>
</dbReference>
<dbReference type="PANTHER" id="PTHR35006">
    <property type="entry name" value="GLYOXALASE FAMILY PROTEIN (AFU_ORTHOLOGUE AFUA_5G14830)"/>
    <property type="match status" value="1"/>
</dbReference>
<protein>
    <submittedName>
        <fullName evidence="2">VOC family protein</fullName>
    </submittedName>
</protein>
<dbReference type="Proteomes" id="UP001427805">
    <property type="component" value="Unassembled WGS sequence"/>
</dbReference>
<dbReference type="InterPro" id="IPR004360">
    <property type="entry name" value="Glyas_Fos-R_dOase_dom"/>
</dbReference>
<dbReference type="RefSeq" id="WP_346246900.1">
    <property type="nucleotide sequence ID" value="NZ_JBDIZK010000006.1"/>
</dbReference>
<keyword evidence="3" id="KW-1185">Reference proteome</keyword>
<accession>A0ABV0B9L4</accession>
<organism evidence="2 3">
    <name type="scientific">Sphingomonas rustica</name>
    <dbReference type="NCBI Taxonomy" id="3103142"/>
    <lineage>
        <taxon>Bacteria</taxon>
        <taxon>Pseudomonadati</taxon>
        <taxon>Pseudomonadota</taxon>
        <taxon>Alphaproteobacteria</taxon>
        <taxon>Sphingomonadales</taxon>
        <taxon>Sphingomonadaceae</taxon>
        <taxon>Sphingomonas</taxon>
    </lineage>
</organism>
<comment type="caution">
    <text evidence="2">The sequence shown here is derived from an EMBL/GenBank/DDBJ whole genome shotgun (WGS) entry which is preliminary data.</text>
</comment>
<name>A0ABV0B9L4_9SPHN</name>
<feature type="domain" description="VOC" evidence="1">
    <location>
        <begin position="1"/>
        <end position="127"/>
    </location>
</feature>
<dbReference type="Gene3D" id="3.10.180.10">
    <property type="entry name" value="2,3-Dihydroxybiphenyl 1,2-Dioxygenase, domain 1"/>
    <property type="match status" value="1"/>
</dbReference>
<dbReference type="Pfam" id="PF00903">
    <property type="entry name" value="Glyoxalase"/>
    <property type="match status" value="1"/>
</dbReference>
<evidence type="ECO:0000313" key="2">
    <source>
        <dbReference type="EMBL" id="MEN3747892.1"/>
    </source>
</evidence>
<dbReference type="PROSITE" id="PS51819">
    <property type="entry name" value="VOC"/>
    <property type="match status" value="1"/>
</dbReference>
<dbReference type="InterPro" id="IPR037523">
    <property type="entry name" value="VOC_core"/>
</dbReference>
<dbReference type="EMBL" id="JBDIZK010000006">
    <property type="protein sequence ID" value="MEN3747892.1"/>
    <property type="molecule type" value="Genomic_DNA"/>
</dbReference>
<sequence length="130" mass="13481">MLDHVGYTVSDIAASQAFYDAALAPLGLSIQMTVTPEMTGDGSTHLGYGQGGKPDFWIGDAGAQVSKGTHIALTAASRAEVDAFYAAAIAAGGRDNGAPGIRAHYHPNYYGAFVIDPDGMNVEAVSHRPE</sequence>